<dbReference type="RefSeq" id="WP_068826386.1">
    <property type="nucleotide sequence ID" value="NZ_CP014224.1"/>
</dbReference>
<dbReference type="Proteomes" id="UP000092967">
    <property type="component" value="Chromosome"/>
</dbReference>
<feature type="transmembrane region" description="Helical" evidence="1">
    <location>
        <begin position="92"/>
        <end position="111"/>
    </location>
</feature>
<dbReference type="EMBL" id="CP014224">
    <property type="protein sequence ID" value="ANW96351.1"/>
    <property type="molecule type" value="Genomic_DNA"/>
</dbReference>
<keyword evidence="1" id="KW-0472">Membrane</keyword>
<dbReference type="STRING" id="1790137.AXE80_08700"/>
<name>A0A1B1Y6D3_9FLAO</name>
<gene>
    <name evidence="2" type="ORF">AXE80_08700</name>
</gene>
<dbReference type="AlphaFoldDB" id="A0A1B1Y6D3"/>
<sequence>MLNKILNIKENSYSFNLDKEVLKNKIEAIFKQQNLNIVGEFTTENEFSIHDKWTLISWVMPNLKRKSAYLKGTILSSKKGISIKTNTHSNTILAVFSFFSIFLGLIISILSNQNKQLLIVGMMLILLGVLYYLIGLYFRNRLLKNFEKHLSL</sequence>
<proteinExistence type="predicted"/>
<organism evidence="2 3">
    <name type="scientific">Wenyingzhuangia fucanilytica</name>
    <dbReference type="NCBI Taxonomy" id="1790137"/>
    <lineage>
        <taxon>Bacteria</taxon>
        <taxon>Pseudomonadati</taxon>
        <taxon>Bacteroidota</taxon>
        <taxon>Flavobacteriia</taxon>
        <taxon>Flavobacteriales</taxon>
        <taxon>Flavobacteriaceae</taxon>
        <taxon>Wenyingzhuangia</taxon>
    </lineage>
</organism>
<dbReference type="KEGG" id="wfu:AXE80_08700"/>
<reference evidence="2 3" key="1">
    <citation type="submission" date="2016-02" db="EMBL/GenBank/DDBJ databases">
        <authorList>
            <person name="Wen L."/>
            <person name="He K."/>
            <person name="Yang H."/>
        </authorList>
    </citation>
    <scope>NUCLEOTIDE SEQUENCE [LARGE SCALE GENOMIC DNA]</scope>
    <source>
        <strain evidence="2 3">CZ1127</strain>
    </source>
</reference>
<evidence type="ECO:0000313" key="2">
    <source>
        <dbReference type="EMBL" id="ANW96351.1"/>
    </source>
</evidence>
<feature type="transmembrane region" description="Helical" evidence="1">
    <location>
        <begin position="117"/>
        <end position="138"/>
    </location>
</feature>
<keyword evidence="3" id="KW-1185">Reference proteome</keyword>
<keyword evidence="1" id="KW-1133">Transmembrane helix</keyword>
<protein>
    <submittedName>
        <fullName evidence="2">Uncharacterized protein</fullName>
    </submittedName>
</protein>
<accession>A0A1B1Y6D3</accession>
<keyword evidence="1" id="KW-0812">Transmembrane</keyword>
<evidence type="ECO:0000313" key="3">
    <source>
        <dbReference type="Proteomes" id="UP000092967"/>
    </source>
</evidence>
<evidence type="ECO:0000256" key="1">
    <source>
        <dbReference type="SAM" id="Phobius"/>
    </source>
</evidence>
<dbReference type="OrthoDB" id="1444224at2"/>